<keyword evidence="4 7" id="KW-0812">Transmembrane</keyword>
<accession>A0A5H2YTK4</accession>
<feature type="transmembrane region" description="Helical" evidence="7">
    <location>
        <begin position="105"/>
        <end position="125"/>
    </location>
</feature>
<evidence type="ECO:0000256" key="7">
    <source>
        <dbReference type="SAM" id="Phobius"/>
    </source>
</evidence>
<evidence type="ECO:0000256" key="2">
    <source>
        <dbReference type="ARBA" id="ARBA00006228"/>
    </source>
</evidence>
<dbReference type="Proteomes" id="UP000215703">
    <property type="component" value="Chromosome"/>
</dbReference>
<evidence type="ECO:0000256" key="5">
    <source>
        <dbReference type="ARBA" id="ARBA00022989"/>
    </source>
</evidence>
<dbReference type="EMBL" id="CP029425">
    <property type="protein sequence ID" value="AWL90904.1"/>
    <property type="molecule type" value="Genomic_DNA"/>
</dbReference>
<dbReference type="Proteomes" id="UP001565369">
    <property type="component" value="Unassembled WGS sequence"/>
</dbReference>
<dbReference type="PIRSF" id="PIRSF019239">
    <property type="entry name" value="MrpE"/>
    <property type="match status" value="1"/>
</dbReference>
<evidence type="ECO:0000313" key="11">
    <source>
        <dbReference type="Proteomes" id="UP001565369"/>
    </source>
</evidence>
<feature type="transmembrane region" description="Helical" evidence="7">
    <location>
        <begin position="5"/>
        <end position="21"/>
    </location>
</feature>
<keyword evidence="11" id="KW-1185">Reference proteome</keyword>
<evidence type="ECO:0000256" key="1">
    <source>
        <dbReference type="ARBA" id="ARBA00004651"/>
    </source>
</evidence>
<dbReference type="AlphaFoldDB" id="A0A2U8NZQ0"/>
<evidence type="ECO:0000256" key="3">
    <source>
        <dbReference type="ARBA" id="ARBA00022475"/>
    </source>
</evidence>
<keyword evidence="5 7" id="KW-1133">Transmembrane helix</keyword>
<dbReference type="GeneID" id="92969123"/>
<dbReference type="RefSeq" id="WP_028141711.1">
    <property type="nucleotide sequence ID" value="NZ_AP021854.1"/>
</dbReference>
<comment type="similarity">
    <text evidence="2">Belongs to the CPA3 antiporters (TC 2.A.63) subunit E family.</text>
</comment>
<dbReference type="EMBL" id="JBGBZJ010000003">
    <property type="protein sequence ID" value="MEY9455825.1"/>
    <property type="molecule type" value="Genomic_DNA"/>
</dbReference>
<dbReference type="PANTHER" id="PTHR34584:SF1">
    <property type="entry name" value="NA(+)_H(+) ANTIPORTER SUBUNIT E1"/>
    <property type="match status" value="1"/>
</dbReference>
<evidence type="ECO:0000313" key="10">
    <source>
        <dbReference type="Proteomes" id="UP000215703"/>
    </source>
</evidence>
<evidence type="ECO:0000256" key="6">
    <source>
        <dbReference type="ARBA" id="ARBA00023136"/>
    </source>
</evidence>
<reference evidence="9 11" key="4">
    <citation type="submission" date="2024-07" db="EMBL/GenBank/DDBJ databases">
        <title>Genomic Encyclopedia of Type Strains, Phase V (KMG-V): Genome sequencing to study the core and pangenomes of soil and plant-associated prokaryotes.</title>
        <authorList>
            <person name="Whitman W."/>
        </authorList>
    </citation>
    <scope>NUCLEOTIDE SEQUENCE [LARGE SCALE GENOMIC DNA]</scope>
    <source>
        <strain evidence="9 11">USDA 152</strain>
    </source>
</reference>
<keyword evidence="3" id="KW-1003">Cell membrane</keyword>
<evidence type="ECO:0000256" key="4">
    <source>
        <dbReference type="ARBA" id="ARBA00022692"/>
    </source>
</evidence>
<organism evidence="8 10">
    <name type="scientific">Bradyrhizobium ottawaense</name>
    <dbReference type="NCBI Taxonomy" id="931866"/>
    <lineage>
        <taxon>Bacteria</taxon>
        <taxon>Pseudomonadati</taxon>
        <taxon>Pseudomonadota</taxon>
        <taxon>Alphaproteobacteria</taxon>
        <taxon>Hyphomicrobiales</taxon>
        <taxon>Nitrobacteraceae</taxon>
        <taxon>Bradyrhizobium</taxon>
    </lineage>
</organism>
<dbReference type="Pfam" id="PF01899">
    <property type="entry name" value="MNHE"/>
    <property type="match status" value="1"/>
</dbReference>
<dbReference type="InterPro" id="IPR002758">
    <property type="entry name" value="Cation_antiport_E"/>
</dbReference>
<feature type="transmembrane region" description="Helical" evidence="7">
    <location>
        <begin position="59"/>
        <end position="85"/>
    </location>
</feature>
<evidence type="ECO:0000313" key="8">
    <source>
        <dbReference type="EMBL" id="AWL90904.1"/>
    </source>
</evidence>
<name>A0A2U8NZQ0_9BRAD</name>
<reference evidence="8 10" key="2">
    <citation type="journal article" date="2017" name="Syst. Appl. Microbiol.">
        <title>Soybeans inoculated with root zone soils of Canadian native legumes harbour diverse and novel Bradyrhizobium spp. that possess agricultural potential.</title>
        <authorList>
            <person name="Bromfield E.S.P."/>
            <person name="Cloutier S."/>
            <person name="Tambong J.T."/>
            <person name="Tran Thi T.V."/>
        </authorList>
    </citation>
    <scope>NUCLEOTIDE SEQUENCE [LARGE SCALE GENOMIC DNA]</scope>
    <source>
        <strain evidence="8 10">OO99</strain>
    </source>
</reference>
<evidence type="ECO:0000313" key="9">
    <source>
        <dbReference type="EMBL" id="MEY9455825.1"/>
    </source>
</evidence>
<protein>
    <submittedName>
        <fullName evidence="9">Multicomponent K+:H+ antiporter subunit E</fullName>
    </submittedName>
    <submittedName>
        <fullName evidence="8">Na+/H+ antiporter subunit E</fullName>
    </submittedName>
</protein>
<dbReference type="PROSITE" id="PS51257">
    <property type="entry name" value="PROKAR_LIPOPROTEIN"/>
    <property type="match status" value="1"/>
</dbReference>
<proteinExistence type="inferred from homology"/>
<gene>
    <name evidence="9" type="ORF">ABIG07_004773</name>
    <name evidence="8" type="ORF">CIT37_00245</name>
</gene>
<dbReference type="OrthoDB" id="9807187at2"/>
<feature type="transmembrane region" description="Helical" evidence="7">
    <location>
        <begin position="27"/>
        <end position="47"/>
    </location>
</feature>
<comment type="subcellular location">
    <subcellularLocation>
        <location evidence="1">Cell membrane</location>
        <topology evidence="1">Multi-pass membrane protein</topology>
    </subcellularLocation>
</comment>
<dbReference type="NCBIfam" id="NF006520">
    <property type="entry name" value="PRK08965.1-4"/>
    <property type="match status" value="1"/>
</dbReference>
<dbReference type="GO" id="GO:0005886">
    <property type="term" value="C:plasma membrane"/>
    <property type="evidence" value="ECO:0007669"/>
    <property type="project" value="UniProtKB-SubCell"/>
</dbReference>
<dbReference type="KEGG" id="bot:CIT37_00245"/>
<accession>A0A2U8NZQ0</accession>
<dbReference type="GO" id="GO:0008324">
    <property type="term" value="F:monoatomic cation transmembrane transporter activity"/>
    <property type="evidence" value="ECO:0007669"/>
    <property type="project" value="InterPro"/>
</dbReference>
<reference evidence="8" key="3">
    <citation type="journal article" date="2018" name="Microbiol. Resour. Announc.">
        <title>Complete Genome Sequence of Bradyrhizobium ottawaense OO99(T), an Efficient Nitrogen-Fixing Symbiont of Soybean.</title>
        <authorList>
            <person name="Nguyen H.D.T."/>
            <person name="Cloutier S."/>
            <person name="Bromfield E.S.P."/>
        </authorList>
    </citation>
    <scope>NUCLEOTIDE SEQUENCE</scope>
    <source>
        <strain evidence="8">OO99</strain>
    </source>
</reference>
<sequence length="162" mass="18157">MTRFLPFPIVSFCLLALWLLLNQAATLGHILLGCMVALVGGRILTVLELPSVLVRRPRVILRLLGLVAVDIVRSNLAVGQIVLGFGRRQRTAGFVKIPLDMRNPYGLASLACIITSTPGTLWVNFDAQKGSLMIHVLDLVDENEWIRTIKDRYERHLLEIFE</sequence>
<reference evidence="8 10" key="1">
    <citation type="journal article" date="2014" name="Int. J. Syst. Evol. Microbiol.">
        <title>Bradyrhizobium ottawaense sp. nov., a symbiotic nitrogen fixing bacterium from root nodules of soybeans in Canada.</title>
        <authorList>
            <person name="Yu X."/>
            <person name="Cloutier S."/>
            <person name="Tambong J.T."/>
            <person name="Bromfield E.S."/>
        </authorList>
    </citation>
    <scope>NUCLEOTIDE SEQUENCE [LARGE SCALE GENOMIC DNA]</scope>
    <source>
        <strain evidence="8 10">OO99</strain>
    </source>
</reference>
<keyword evidence="6 7" id="KW-0472">Membrane</keyword>
<dbReference type="PANTHER" id="PTHR34584">
    <property type="entry name" value="NA(+)/H(+) ANTIPORTER SUBUNIT E1"/>
    <property type="match status" value="1"/>
</dbReference>